<feature type="domain" description="Gfo/Idh/MocA-like oxidoreductase N-terminal" evidence="2">
    <location>
        <begin position="6"/>
        <end position="132"/>
    </location>
</feature>
<evidence type="ECO:0000259" key="2">
    <source>
        <dbReference type="Pfam" id="PF01408"/>
    </source>
</evidence>
<comment type="similarity">
    <text evidence="1">Belongs to the Gfo/Idh/MocA family.</text>
</comment>
<accession>A0A561BM90</accession>
<dbReference type="EMBL" id="VIVK01000001">
    <property type="protein sequence ID" value="TWD79984.1"/>
    <property type="molecule type" value="Genomic_DNA"/>
</dbReference>
<dbReference type="Pfam" id="PF01408">
    <property type="entry name" value="GFO_IDH_MocA"/>
    <property type="match status" value="1"/>
</dbReference>
<comment type="caution">
    <text evidence="4">The sequence shown here is derived from an EMBL/GenBank/DDBJ whole genome shotgun (WGS) entry which is preliminary data.</text>
</comment>
<dbReference type="SUPFAM" id="SSF51735">
    <property type="entry name" value="NAD(P)-binding Rossmann-fold domains"/>
    <property type="match status" value="1"/>
</dbReference>
<gene>
    <name evidence="4" type="ORF">FB561_1050</name>
</gene>
<dbReference type="GO" id="GO:0000166">
    <property type="term" value="F:nucleotide binding"/>
    <property type="evidence" value="ECO:0007669"/>
    <property type="project" value="InterPro"/>
</dbReference>
<dbReference type="InterPro" id="IPR004104">
    <property type="entry name" value="Gfo/Idh/MocA-like_OxRdtase_C"/>
</dbReference>
<feature type="domain" description="Gfo/Idh/MocA-like oxidoreductase C-terminal" evidence="3">
    <location>
        <begin position="145"/>
        <end position="430"/>
    </location>
</feature>
<reference evidence="4 5" key="1">
    <citation type="submission" date="2019-06" db="EMBL/GenBank/DDBJ databases">
        <title>Sequencing the genomes of 1000 actinobacteria strains.</title>
        <authorList>
            <person name="Klenk H.-P."/>
        </authorList>
    </citation>
    <scope>NUCLEOTIDE SEQUENCE [LARGE SCALE GENOMIC DNA]</scope>
    <source>
        <strain evidence="4 5">DSM 24683</strain>
    </source>
</reference>
<dbReference type="Gene3D" id="3.40.50.720">
    <property type="entry name" value="NAD(P)-binding Rossmann-like Domain"/>
    <property type="match status" value="1"/>
</dbReference>
<organism evidence="4 5">
    <name type="scientific">Kribbella amoyensis</name>
    <dbReference type="NCBI Taxonomy" id="996641"/>
    <lineage>
        <taxon>Bacteria</taxon>
        <taxon>Bacillati</taxon>
        <taxon>Actinomycetota</taxon>
        <taxon>Actinomycetes</taxon>
        <taxon>Propionibacteriales</taxon>
        <taxon>Kribbellaceae</taxon>
        <taxon>Kribbella</taxon>
    </lineage>
</organism>
<dbReference type="Pfam" id="PF02894">
    <property type="entry name" value="GFO_IDH_MocA_C"/>
    <property type="match status" value="1"/>
</dbReference>
<dbReference type="AlphaFoldDB" id="A0A561BM90"/>
<dbReference type="InterPro" id="IPR036291">
    <property type="entry name" value="NAD(P)-bd_dom_sf"/>
</dbReference>
<dbReference type="InterPro" id="IPR000683">
    <property type="entry name" value="Gfo/Idh/MocA-like_OxRdtase_N"/>
</dbReference>
<dbReference type="RefSeq" id="WP_145803570.1">
    <property type="nucleotide sequence ID" value="NZ_VIVK01000001.1"/>
</dbReference>
<evidence type="ECO:0000313" key="4">
    <source>
        <dbReference type="EMBL" id="TWD79984.1"/>
    </source>
</evidence>
<sequence>MTIPQRYAVAGTGSRARDYVRALLRDHADVADLVALLDPNPGRLAYHDRLAGEFGRPGLPQYDVAGLERMIQEQSVDRVLVASPDHTHADVVARILRAGADVIVEKPLTIDPAGTRRIVEAMTDSGRSVVVTFNYRYSPRNSALRELIADGAVGQVTSVEFQWVLDTRHGADYFRRWHREKRNSGGLLVHKASHHFDLVNWWIGGVPTRVFASGDLSFYGAENAAARGLGQRPARGSVDGAAGDPFLLDLRADEDNRQLYYEAEKYDGYLRDQDVFGPGITIEDNLAVVAEYANGARLTYSLNAHSPWEGYRVAVNGTEGRAELEVVERAEVLASSAHLDPSYPTTSAGGGAVRVNGERLVLQRHWSPAVEVEIPAGVGGHGGGDRLLFEHLYRGAVEDRLGRAADFYDGLRAVAVGIAGNASLASGAPVVVGDLDLGGWPEASAQTSAPIAG</sequence>
<proteinExistence type="inferred from homology"/>
<keyword evidence="5" id="KW-1185">Reference proteome</keyword>
<dbReference type="OrthoDB" id="103047at2"/>
<dbReference type="Proteomes" id="UP000318380">
    <property type="component" value="Unassembled WGS sequence"/>
</dbReference>
<evidence type="ECO:0000256" key="1">
    <source>
        <dbReference type="ARBA" id="ARBA00010928"/>
    </source>
</evidence>
<name>A0A561BM90_9ACTN</name>
<dbReference type="PANTHER" id="PTHR43377">
    <property type="entry name" value="BILIVERDIN REDUCTASE A"/>
    <property type="match status" value="1"/>
</dbReference>
<protein>
    <submittedName>
        <fullName evidence="4">Oxidoreductase family protein</fullName>
    </submittedName>
</protein>
<evidence type="ECO:0000259" key="3">
    <source>
        <dbReference type="Pfam" id="PF02894"/>
    </source>
</evidence>
<dbReference type="Gene3D" id="3.30.360.10">
    <property type="entry name" value="Dihydrodipicolinate Reductase, domain 2"/>
    <property type="match status" value="1"/>
</dbReference>
<dbReference type="InterPro" id="IPR051450">
    <property type="entry name" value="Gfo/Idh/MocA_Oxidoreductases"/>
</dbReference>
<evidence type="ECO:0000313" key="5">
    <source>
        <dbReference type="Proteomes" id="UP000318380"/>
    </source>
</evidence>
<dbReference type="PANTHER" id="PTHR43377:SF2">
    <property type="entry name" value="BINDING ROSSMANN FOLD OXIDOREDUCTASE, PUTATIVE (AFU_ORTHOLOGUE AFUA_4G00560)-RELATED"/>
    <property type="match status" value="1"/>
</dbReference>
<dbReference type="SUPFAM" id="SSF55347">
    <property type="entry name" value="Glyceraldehyde-3-phosphate dehydrogenase-like, C-terminal domain"/>
    <property type="match status" value="1"/>
</dbReference>